<dbReference type="Proteomes" id="UP000483820">
    <property type="component" value="Chromosome II"/>
</dbReference>
<dbReference type="EMBL" id="WUAV01000002">
    <property type="protein sequence ID" value="KAF1764448.1"/>
    <property type="molecule type" value="Genomic_DNA"/>
</dbReference>
<dbReference type="GeneID" id="78773883"/>
<protein>
    <submittedName>
        <fullName evidence="1">Uncharacterized protein</fullName>
    </submittedName>
</protein>
<organism evidence="1 2">
    <name type="scientific">Caenorhabditis remanei</name>
    <name type="common">Caenorhabditis vulgaris</name>
    <dbReference type="NCBI Taxonomy" id="31234"/>
    <lineage>
        <taxon>Eukaryota</taxon>
        <taxon>Metazoa</taxon>
        <taxon>Ecdysozoa</taxon>
        <taxon>Nematoda</taxon>
        <taxon>Chromadorea</taxon>
        <taxon>Rhabditida</taxon>
        <taxon>Rhabditina</taxon>
        <taxon>Rhabditomorpha</taxon>
        <taxon>Rhabditoidea</taxon>
        <taxon>Rhabditidae</taxon>
        <taxon>Peloderinae</taxon>
        <taxon>Caenorhabditis</taxon>
    </lineage>
</organism>
<proteinExistence type="predicted"/>
<evidence type="ECO:0000313" key="1">
    <source>
        <dbReference type="EMBL" id="KAF1764448.1"/>
    </source>
</evidence>
<sequence>MELAERLNQQYIDDDETRRIAVDPWDEFLGASIRRSAAKESVEDLQLLIENTREDLIPFNNRRNNWTPPYTAFIKLCIQSAKGFQFQRVLYNKYLHEAEKAMHTKLFGNRCEIISVKNLKIDLDNQVLRFPEGINLKIENLEVSGWSSSHFECLTNIIDPSSFPIQQLKMESSLSSPDFRHSIAREAKSLIINNDTNEIDSWTPILLNLTNRRVCLMNENQRDPPNDYVDLIENWLERGRPVGTIFTIGIKNEETVKQCLDALKQRQEVLGSSGKQVQLRINASLILNVSYEMIDHTGSFPSDYTSNLWLRLKVVCRRSE</sequence>
<dbReference type="KEGG" id="crq:GCK72_004396"/>
<dbReference type="CTD" id="78773883"/>
<accession>A0A6A5H9M5</accession>
<name>A0A6A5H9M5_CAERE</name>
<evidence type="ECO:0000313" key="2">
    <source>
        <dbReference type="Proteomes" id="UP000483820"/>
    </source>
</evidence>
<reference evidence="1 2" key="1">
    <citation type="submission" date="2019-12" db="EMBL/GenBank/DDBJ databases">
        <title>Chromosome-level assembly of the Caenorhabditis remanei genome.</title>
        <authorList>
            <person name="Teterina A.A."/>
            <person name="Willis J.H."/>
            <person name="Phillips P.C."/>
        </authorList>
    </citation>
    <scope>NUCLEOTIDE SEQUENCE [LARGE SCALE GENOMIC DNA]</scope>
    <source>
        <strain evidence="1 2">PX506</strain>
        <tissue evidence="1">Whole organism</tissue>
    </source>
</reference>
<dbReference type="Pfam" id="PF12078">
    <property type="entry name" value="DUF3557"/>
    <property type="match status" value="1"/>
</dbReference>
<comment type="caution">
    <text evidence="1">The sequence shown here is derived from an EMBL/GenBank/DDBJ whole genome shotgun (WGS) entry which is preliminary data.</text>
</comment>
<dbReference type="PANTHER" id="PTHR31379:SF1">
    <property type="entry name" value="F-BOX C PROTEIN-RELATED"/>
    <property type="match status" value="1"/>
</dbReference>
<dbReference type="AlphaFoldDB" id="A0A6A5H9M5"/>
<dbReference type="InterPro" id="IPR021942">
    <property type="entry name" value="DUF3557"/>
</dbReference>
<gene>
    <name evidence="1" type="ORF">GCK72_004396</name>
</gene>
<dbReference type="RefSeq" id="XP_053588846.1">
    <property type="nucleotide sequence ID" value="XM_053724652.1"/>
</dbReference>
<dbReference type="PANTHER" id="PTHR31379">
    <property type="entry name" value="F-BOX C PROTEIN-RELATED-RELATED"/>
    <property type="match status" value="1"/>
</dbReference>